<evidence type="ECO:0008006" key="3">
    <source>
        <dbReference type="Google" id="ProtNLM"/>
    </source>
</evidence>
<dbReference type="NCBIfam" id="TIGR04155">
    <property type="entry name" value="cyano_PEP"/>
    <property type="match status" value="1"/>
</dbReference>
<dbReference type="AlphaFoldDB" id="A0A401IMD2"/>
<proteinExistence type="predicted"/>
<gene>
    <name evidence="1" type="ORF">AsFPU1_3823</name>
</gene>
<evidence type="ECO:0000313" key="2">
    <source>
        <dbReference type="Proteomes" id="UP000287247"/>
    </source>
</evidence>
<keyword evidence="2" id="KW-1185">Reference proteome</keyword>
<protein>
    <recommendedName>
        <fullName evidence="3">PEP-CTERM protein-sorting domain-containing protein</fullName>
    </recommendedName>
</protein>
<dbReference type="InterPro" id="IPR026374">
    <property type="entry name" value="Cyano_PEP"/>
</dbReference>
<name>A0A401IMD2_APHSA</name>
<dbReference type="EMBL" id="BDQK01000016">
    <property type="protein sequence ID" value="GBF82395.1"/>
    <property type="molecule type" value="Genomic_DNA"/>
</dbReference>
<dbReference type="Proteomes" id="UP000287247">
    <property type="component" value="Unassembled WGS sequence"/>
</dbReference>
<sequence length="113" mass="11997">MLGFSLSFTGLASSPTTTTFTLADLTDWEFLTDKTATIALTNFNSLPNADGYSLFGVGSNLGAFFRTGEETFYTITVGTPQPIPEPLTVLGAGTALGFGATFKRKLAKKTNKK</sequence>
<evidence type="ECO:0000313" key="1">
    <source>
        <dbReference type="EMBL" id="GBF82395.1"/>
    </source>
</evidence>
<reference evidence="2" key="1">
    <citation type="submission" date="2017-05" db="EMBL/GenBank/DDBJ databases">
        <title>Physiological properties and genetic analysis related to exopolysaccharide production of fresh-water unicellular cyanobacterium Aphanothece sacrum, Suizenji Nori, that has been cultured as a food source in Japan.</title>
        <authorList>
            <person name="Kanesaki Y."/>
            <person name="Yoshikawa S."/>
            <person name="Ohki K."/>
        </authorList>
    </citation>
    <scope>NUCLEOTIDE SEQUENCE [LARGE SCALE GENOMIC DNA]</scope>
    <source>
        <strain evidence="2">FPU1</strain>
    </source>
</reference>
<organism evidence="1 2">
    <name type="scientific">Aphanothece sacrum FPU1</name>
    <dbReference type="NCBI Taxonomy" id="1920663"/>
    <lineage>
        <taxon>Bacteria</taxon>
        <taxon>Bacillati</taxon>
        <taxon>Cyanobacteriota</taxon>
        <taxon>Cyanophyceae</taxon>
        <taxon>Oscillatoriophycideae</taxon>
        <taxon>Chroococcales</taxon>
        <taxon>Aphanothecaceae</taxon>
        <taxon>Aphanothece</taxon>
    </lineage>
</organism>
<comment type="caution">
    <text evidence="1">The sequence shown here is derived from an EMBL/GenBank/DDBJ whole genome shotgun (WGS) entry which is preliminary data.</text>
</comment>
<accession>A0A401IMD2</accession>